<organism evidence="2 3">
    <name type="scientific">candidate division WWE3 bacterium CG22_combo_CG10-13_8_21_14_all_39_12</name>
    <dbReference type="NCBI Taxonomy" id="1975094"/>
    <lineage>
        <taxon>Bacteria</taxon>
        <taxon>Katanobacteria</taxon>
    </lineage>
</organism>
<evidence type="ECO:0008006" key="4">
    <source>
        <dbReference type="Google" id="ProtNLM"/>
    </source>
</evidence>
<feature type="compositionally biased region" description="Basic and acidic residues" evidence="1">
    <location>
        <begin position="57"/>
        <end position="68"/>
    </location>
</feature>
<feature type="compositionally biased region" description="Basic and acidic residues" evidence="1">
    <location>
        <begin position="311"/>
        <end position="320"/>
    </location>
</feature>
<evidence type="ECO:0000313" key="2">
    <source>
        <dbReference type="EMBL" id="PIP56955.1"/>
    </source>
</evidence>
<dbReference type="EMBL" id="PCSU01000003">
    <property type="protein sequence ID" value="PIP56955.1"/>
    <property type="molecule type" value="Genomic_DNA"/>
</dbReference>
<sequence length="343" mass="38293">MEQSNVLTQIQELEKQLAELKKESQDVNPIKTTPAGVHPLEKAMEDTPSADLGQKTRSGDTVKSKSNEGDEEENYIPIGETGVFDGEFVIMSNDKKYQVPPNYASKSRLVVGDKLQLVSHGDMNSFKIMEQVSRKELTGILTKSDNQWVVFVDETNYLVIAASIRYYEGEIGDKVVIQVPETPVMEVKWAAVKSVIKEGVAVDPEKRRAERVIAQAKEAEESKPRVSMYGGKIIETPVPPDPRKPMAPVKPRMDDEPIEDKKVEEQSVETFTPEVQVKPVLSPAVTKRDIIVEYAPKTPEVPSLPESGEVMPKEDPKEEQQINGSINLPIEPMVTTDELEDLR</sequence>
<proteinExistence type="predicted"/>
<feature type="region of interest" description="Disordered" evidence="1">
    <location>
        <begin position="231"/>
        <end position="254"/>
    </location>
</feature>
<reference evidence="2 3" key="1">
    <citation type="submission" date="2017-09" db="EMBL/GenBank/DDBJ databases">
        <title>Depth-based differentiation of microbial function through sediment-hosted aquifers and enrichment of novel symbionts in the deep terrestrial subsurface.</title>
        <authorList>
            <person name="Probst A.J."/>
            <person name="Ladd B."/>
            <person name="Jarett J.K."/>
            <person name="Geller-Mcgrath D.E."/>
            <person name="Sieber C.M."/>
            <person name="Emerson J.B."/>
            <person name="Anantharaman K."/>
            <person name="Thomas B.C."/>
            <person name="Malmstrom R."/>
            <person name="Stieglmeier M."/>
            <person name="Klingl A."/>
            <person name="Woyke T."/>
            <person name="Ryan C.M."/>
            <person name="Banfield J.F."/>
        </authorList>
    </citation>
    <scope>NUCLEOTIDE SEQUENCE [LARGE SCALE GENOMIC DNA]</scope>
    <source>
        <strain evidence="2">CG22_combo_CG10-13_8_21_14_all_39_12</strain>
    </source>
</reference>
<name>A0A2H0BH08_UNCKA</name>
<gene>
    <name evidence="2" type="ORF">COX05_00240</name>
</gene>
<dbReference type="Proteomes" id="UP000228495">
    <property type="component" value="Unassembled WGS sequence"/>
</dbReference>
<dbReference type="AlphaFoldDB" id="A0A2H0BH08"/>
<protein>
    <recommendedName>
        <fullName evidence="4">50S ribosomal protein L7/L12</fullName>
    </recommendedName>
</protein>
<feature type="region of interest" description="Disordered" evidence="1">
    <location>
        <begin position="298"/>
        <end position="343"/>
    </location>
</feature>
<evidence type="ECO:0000256" key="1">
    <source>
        <dbReference type="SAM" id="MobiDB-lite"/>
    </source>
</evidence>
<comment type="caution">
    <text evidence="2">The sequence shown here is derived from an EMBL/GenBank/DDBJ whole genome shotgun (WGS) entry which is preliminary data.</text>
</comment>
<feature type="region of interest" description="Disordered" evidence="1">
    <location>
        <begin position="21"/>
        <end position="73"/>
    </location>
</feature>
<evidence type="ECO:0000313" key="3">
    <source>
        <dbReference type="Proteomes" id="UP000228495"/>
    </source>
</evidence>
<accession>A0A2H0BH08</accession>